<feature type="transmembrane region" description="Helical" evidence="8">
    <location>
        <begin position="251"/>
        <end position="270"/>
    </location>
</feature>
<evidence type="ECO:0000256" key="4">
    <source>
        <dbReference type="ARBA" id="ARBA00022679"/>
    </source>
</evidence>
<evidence type="ECO:0000256" key="2">
    <source>
        <dbReference type="ARBA" id="ARBA00022475"/>
    </source>
</evidence>
<feature type="transmembrane region" description="Helical" evidence="8">
    <location>
        <begin position="103"/>
        <end position="122"/>
    </location>
</feature>
<feature type="transmembrane region" description="Helical" evidence="8">
    <location>
        <begin position="307"/>
        <end position="326"/>
    </location>
</feature>
<dbReference type="Pfam" id="PF13231">
    <property type="entry name" value="PMT_2"/>
    <property type="match status" value="1"/>
</dbReference>
<accession>A0A285MQD5</accession>
<keyword evidence="4 10" id="KW-0808">Transferase</keyword>
<dbReference type="EMBL" id="OBEH01000002">
    <property type="protein sequence ID" value="SNY99385.1"/>
    <property type="molecule type" value="Genomic_DNA"/>
</dbReference>
<dbReference type="Proteomes" id="UP000219048">
    <property type="component" value="Unassembled WGS sequence"/>
</dbReference>
<keyword evidence="2" id="KW-1003">Cell membrane</keyword>
<keyword evidence="3 10" id="KW-0328">Glycosyltransferase</keyword>
<dbReference type="GO" id="GO:0016763">
    <property type="term" value="F:pentosyltransferase activity"/>
    <property type="evidence" value="ECO:0007669"/>
    <property type="project" value="TreeGrafter"/>
</dbReference>
<comment type="subcellular location">
    <subcellularLocation>
        <location evidence="1">Cell membrane</location>
        <topology evidence="1">Multi-pass membrane protein</topology>
    </subcellularLocation>
</comment>
<dbReference type="GO" id="GO:0005886">
    <property type="term" value="C:plasma membrane"/>
    <property type="evidence" value="ECO:0007669"/>
    <property type="project" value="UniProtKB-SubCell"/>
</dbReference>
<feature type="transmembrane region" description="Helical" evidence="8">
    <location>
        <begin position="63"/>
        <end position="91"/>
    </location>
</feature>
<keyword evidence="11" id="KW-1185">Reference proteome</keyword>
<dbReference type="PANTHER" id="PTHR33908:SF11">
    <property type="entry name" value="MEMBRANE PROTEIN"/>
    <property type="match status" value="1"/>
</dbReference>
<feature type="transmembrane region" description="Helical" evidence="8">
    <location>
        <begin position="173"/>
        <end position="190"/>
    </location>
</feature>
<evidence type="ECO:0000256" key="1">
    <source>
        <dbReference type="ARBA" id="ARBA00004651"/>
    </source>
</evidence>
<gene>
    <name evidence="10" type="ORF">SAMN06265377_1190</name>
</gene>
<name>A0A285MQD5_9FLAO</name>
<dbReference type="OrthoDB" id="1172410at2"/>
<dbReference type="InterPro" id="IPR050297">
    <property type="entry name" value="LipidA_mod_glycosyltrf_83"/>
</dbReference>
<feature type="transmembrane region" description="Helical" evidence="8">
    <location>
        <begin position="282"/>
        <end position="301"/>
    </location>
</feature>
<protein>
    <submittedName>
        <fullName evidence="10">Dolichyl-phosphate-mannose-protein mannosyltransferase</fullName>
    </submittedName>
</protein>
<evidence type="ECO:0000259" key="9">
    <source>
        <dbReference type="Pfam" id="PF13231"/>
    </source>
</evidence>
<dbReference type="AlphaFoldDB" id="A0A285MQD5"/>
<sequence length="464" mass="53032">MTGFITKSKITWPLALFSVLSIVLISYLKNSLELEDAEQAYYSQWWRWGYDDQPPLYTWLQKIVNYCFGVTKFSFSLLRGLLFASILLLLAKFGKKVLDETKKAQLVMLASVLIPVFIDFAFRRLSHTLLASLTIMITYLIVAKLVQKKSSYNYLLLGVAMGIGMLAKYNYALFPASLFIASFFNADLKAIIWNRRVLLSCIVAVALVFPHLYWLLHDGYLIEIKRSLGAKFGDSDPGIIVVGPILKMSKALLEGMLPILLLLVGLFFFRKKNLQTNKKLRWLLHLGIVQFGVLLIFFVLMDAQDVHGRWLLPLLLPYLVLFVAFLGSIKNNYIKWGTIIYISVLCFQVLRTPLEKLLGIKSDIHFEYTALEQKLHKEFPKETWVLPNVTYGGQIRLLDPTRKIFTLDDFSATLPKTFKNGCSVVSTQKESFTSTAVDSLLQYGPDDDDLYFFKVDLTSEIPFE</sequence>
<evidence type="ECO:0000256" key="8">
    <source>
        <dbReference type="SAM" id="Phobius"/>
    </source>
</evidence>
<keyword evidence="7 8" id="KW-0472">Membrane</keyword>
<dbReference type="InterPro" id="IPR038731">
    <property type="entry name" value="RgtA/B/C-like"/>
</dbReference>
<feature type="transmembrane region" description="Helical" evidence="8">
    <location>
        <begin position="197"/>
        <end position="216"/>
    </location>
</feature>
<dbReference type="RefSeq" id="WP_097044885.1">
    <property type="nucleotide sequence ID" value="NZ_OBEH01000002.1"/>
</dbReference>
<feature type="transmembrane region" description="Helical" evidence="8">
    <location>
        <begin position="128"/>
        <end position="146"/>
    </location>
</feature>
<dbReference type="GO" id="GO:0009103">
    <property type="term" value="P:lipopolysaccharide biosynthetic process"/>
    <property type="evidence" value="ECO:0007669"/>
    <property type="project" value="UniProtKB-ARBA"/>
</dbReference>
<evidence type="ECO:0000256" key="3">
    <source>
        <dbReference type="ARBA" id="ARBA00022676"/>
    </source>
</evidence>
<feature type="domain" description="Glycosyltransferase RgtA/B/C/D-like" evidence="9">
    <location>
        <begin position="52"/>
        <end position="214"/>
    </location>
</feature>
<feature type="transmembrane region" description="Helical" evidence="8">
    <location>
        <begin position="12"/>
        <end position="28"/>
    </location>
</feature>
<reference evidence="11" key="1">
    <citation type="submission" date="2017-09" db="EMBL/GenBank/DDBJ databases">
        <authorList>
            <person name="Varghese N."/>
            <person name="Submissions S."/>
        </authorList>
    </citation>
    <scope>NUCLEOTIDE SEQUENCE [LARGE SCALE GENOMIC DNA]</scope>
    <source>
        <strain evidence="11">DSM 25885</strain>
    </source>
</reference>
<evidence type="ECO:0000313" key="10">
    <source>
        <dbReference type="EMBL" id="SNY99385.1"/>
    </source>
</evidence>
<keyword evidence="6 8" id="KW-1133">Transmembrane helix</keyword>
<evidence type="ECO:0000256" key="6">
    <source>
        <dbReference type="ARBA" id="ARBA00022989"/>
    </source>
</evidence>
<evidence type="ECO:0000256" key="7">
    <source>
        <dbReference type="ARBA" id="ARBA00023136"/>
    </source>
</evidence>
<organism evidence="10 11">
    <name type="scientific">Flagellimonas pacifica</name>
    <dbReference type="NCBI Taxonomy" id="1247520"/>
    <lineage>
        <taxon>Bacteria</taxon>
        <taxon>Pseudomonadati</taxon>
        <taxon>Bacteroidota</taxon>
        <taxon>Flavobacteriia</taxon>
        <taxon>Flavobacteriales</taxon>
        <taxon>Flavobacteriaceae</taxon>
        <taxon>Flagellimonas</taxon>
    </lineage>
</organism>
<evidence type="ECO:0000256" key="5">
    <source>
        <dbReference type="ARBA" id="ARBA00022692"/>
    </source>
</evidence>
<dbReference type="PANTHER" id="PTHR33908">
    <property type="entry name" value="MANNOSYLTRANSFERASE YKCB-RELATED"/>
    <property type="match status" value="1"/>
</dbReference>
<evidence type="ECO:0000313" key="11">
    <source>
        <dbReference type="Proteomes" id="UP000219048"/>
    </source>
</evidence>
<proteinExistence type="predicted"/>
<keyword evidence="5 8" id="KW-0812">Transmembrane</keyword>